<evidence type="ECO:0000313" key="2">
    <source>
        <dbReference type="EMBL" id="KAL0950767.1"/>
    </source>
</evidence>
<protein>
    <recommendedName>
        <fullName evidence="1">SAC domain-containing protein</fullName>
    </recommendedName>
</protein>
<sequence>MKPLHQRLNLYIEGDEAYNFVPAEPVGARSLTISRVTGEISLNRPNTTLYASSERYHKPVYGILGLISLSLSEYVVILTGRELRGRLMGHDVYRATDFEVLPLNPNISVSNPPHPVENHLLALLRSHWTGGQFLFSYTCDLTRRLQAQWANAADDGRKAMWEAVDDRFFWNRFIQTRLIESVTPDQDLSAFIFPIMYGTFDIRPAFIHGRHIQLALISRRSRYRAGTRYFRRGIDQDGNVANFNETEQILLVEGSAHAMRDPNEFAAKLSFVQIRGSIPLYWAEINTLRYKPDLQVMEKHDTANAMRQHLQKQVNTYGENSLVNLVNHKGHEKPVKDAFERYVAEVALPQVKYQYFDFHTECKHMRWDRISLLIEKLEPDLLRHGYLHLDGSSPEPVKVQTGIVRTNCMDNLDRTNVVQAALAKWTLNKQLHSLGILPENATIDDYEVLSRDFREMWADHADQISKAYGGSGALKTDFTRTNKRTKKGALQDGVKSLQRYLKNNYFDGPRQDAFDLVTGSWIPRKNPSSSMFLIADPRPLITRSVCYPSIKC</sequence>
<feature type="domain" description="SAC" evidence="1">
    <location>
        <begin position="124"/>
        <end position="470"/>
    </location>
</feature>
<keyword evidence="3" id="KW-1185">Reference proteome</keyword>
<accession>A0ABR3J551</accession>
<dbReference type="InterPro" id="IPR002013">
    <property type="entry name" value="SAC_dom"/>
</dbReference>
<dbReference type="Pfam" id="PF02383">
    <property type="entry name" value="Syja_N"/>
    <property type="match status" value="1"/>
</dbReference>
<dbReference type="PANTHER" id="PTHR45662:SF2">
    <property type="entry name" value="PHOSPHATIDYLINOSITOL-3-PHOSPHATASE SAC1"/>
    <property type="match status" value="1"/>
</dbReference>
<organism evidence="2 3">
    <name type="scientific">Hohenbuehelia grisea</name>
    <dbReference type="NCBI Taxonomy" id="104357"/>
    <lineage>
        <taxon>Eukaryota</taxon>
        <taxon>Fungi</taxon>
        <taxon>Dikarya</taxon>
        <taxon>Basidiomycota</taxon>
        <taxon>Agaricomycotina</taxon>
        <taxon>Agaricomycetes</taxon>
        <taxon>Agaricomycetidae</taxon>
        <taxon>Agaricales</taxon>
        <taxon>Pleurotineae</taxon>
        <taxon>Pleurotaceae</taxon>
        <taxon>Hohenbuehelia</taxon>
    </lineage>
</organism>
<reference evidence="3" key="1">
    <citation type="submission" date="2024-06" db="EMBL/GenBank/DDBJ databases">
        <title>Multi-omics analyses provide insights into the biosynthesis of the anticancer antibiotic pleurotin in Hohenbuehelia grisea.</title>
        <authorList>
            <person name="Weaver J.A."/>
            <person name="Alberti F."/>
        </authorList>
    </citation>
    <scope>NUCLEOTIDE SEQUENCE [LARGE SCALE GENOMIC DNA]</scope>
    <source>
        <strain evidence="3">T-177</strain>
    </source>
</reference>
<dbReference type="PROSITE" id="PS50275">
    <property type="entry name" value="SAC"/>
    <property type="match status" value="1"/>
</dbReference>
<evidence type="ECO:0000259" key="1">
    <source>
        <dbReference type="PROSITE" id="PS50275"/>
    </source>
</evidence>
<evidence type="ECO:0000313" key="3">
    <source>
        <dbReference type="Proteomes" id="UP001556367"/>
    </source>
</evidence>
<dbReference type="EMBL" id="JASNQZ010000011">
    <property type="protein sequence ID" value="KAL0950767.1"/>
    <property type="molecule type" value="Genomic_DNA"/>
</dbReference>
<name>A0ABR3J551_9AGAR</name>
<proteinExistence type="predicted"/>
<comment type="caution">
    <text evidence="2">The sequence shown here is derived from an EMBL/GenBank/DDBJ whole genome shotgun (WGS) entry which is preliminary data.</text>
</comment>
<dbReference type="Proteomes" id="UP001556367">
    <property type="component" value="Unassembled WGS sequence"/>
</dbReference>
<dbReference type="PANTHER" id="PTHR45662">
    <property type="entry name" value="PHOSPHATIDYLINOSITIDE PHOSPHATASE SAC1"/>
    <property type="match status" value="1"/>
</dbReference>
<gene>
    <name evidence="2" type="ORF">HGRIS_007534</name>
</gene>